<comment type="caution">
    <text evidence="7">The sequence shown here is derived from an EMBL/GenBank/DDBJ whole genome shotgun (WGS) entry which is preliminary data.</text>
</comment>
<evidence type="ECO:0000313" key="8">
    <source>
        <dbReference type="Proteomes" id="UP000712080"/>
    </source>
</evidence>
<dbReference type="Proteomes" id="UP000712080">
    <property type="component" value="Unassembled WGS sequence"/>
</dbReference>
<feature type="domain" description="Secretion system C-terminal sorting" evidence="5">
    <location>
        <begin position="682"/>
        <end position="744"/>
    </location>
</feature>
<dbReference type="SUPFAM" id="SSF52058">
    <property type="entry name" value="L domain-like"/>
    <property type="match status" value="1"/>
</dbReference>
<keyword evidence="3" id="KW-0677">Repeat</keyword>
<dbReference type="InterPro" id="IPR052574">
    <property type="entry name" value="CDIRP"/>
</dbReference>
<dbReference type="PANTHER" id="PTHR47566">
    <property type="match status" value="1"/>
</dbReference>
<feature type="signal peptide" evidence="4">
    <location>
        <begin position="1"/>
        <end position="17"/>
    </location>
</feature>
<accession>A0A972FMG5</accession>
<sequence length="750" mass="82083">MNKLCLIFLLAALSAKAQLISFSDPNFKNALLLSSAENSIAFNENNMQIAIDANADGDISQQEALAVVGLNVSTAGISNLAEISYFTSLKRLACSGNQLNSLDVSQLVDLENLDVKNNLLSGLDLSNNLQLKGLDISTNEFATIDLSSLALLESFTCEHNLLSELSLDDNPALFSLHCGGNNLTALDLSNLPEIIFLGIEENHISQLEIPTTLYEFGGYSNDFTELDFSNCPDLYFCVVDYNLSLTHLNLKNGNPYFSAISFFYTPNLDYICVNPGQLDQVQENAASSQGNPEINTYCSFVPGGVYYTVNGTNRIDINGNGCDVSDYLDQNLKFQITDGISSRIHISNASGNYTIPFTTGSYTITPVLENPEYFSVFPTNLSVDFPTDQSPMAQNFCLSPTSVHHDVEIFIQPLTPLIPGFDADYIAVVRNKGNRLESGTVNLMYDDALLDPVALSFEPDSTGPGYAQWNFSNIVPFSYLSFFLRVHANTPQETPAVNSGDVLNFTASVTLDDVADEVPSNNSGYLAHTVVNSYDPNTIVCSEGDIVGTEVIGQYVHYIISFENTGTFPAQNIVAKINIDPAKFDISTLLPLNANRDFYVRINGNTAEFIFNNINLTNVEQYNKAFVGFKIKTLQSLVAGDFFENTATVYFDYNFPIVTDPALTLIQSLAVSDAEFSDHFILYPNPAETTLNIKSDGATITSTEVYNMLGQLVLSAINSDKIDLAGLESGNYLLRVHSDKGVSTVRFTKK</sequence>
<dbReference type="Gene3D" id="3.80.10.10">
    <property type="entry name" value="Ribonuclease Inhibitor"/>
    <property type="match status" value="1"/>
</dbReference>
<feature type="chain" id="PRO_5036731428" evidence="4">
    <location>
        <begin position="18"/>
        <end position="750"/>
    </location>
</feature>
<keyword evidence="8" id="KW-1185">Reference proteome</keyword>
<dbReference type="InterPro" id="IPR032675">
    <property type="entry name" value="LRR_dom_sf"/>
</dbReference>
<dbReference type="Pfam" id="PF24595">
    <property type="entry name" value="DUF7619"/>
    <property type="match status" value="1"/>
</dbReference>
<dbReference type="NCBIfam" id="TIGR04183">
    <property type="entry name" value="Por_Secre_tail"/>
    <property type="match status" value="1"/>
</dbReference>
<evidence type="ECO:0000259" key="6">
    <source>
        <dbReference type="Pfam" id="PF24595"/>
    </source>
</evidence>
<dbReference type="RefSeq" id="WP_169527839.1">
    <property type="nucleotide sequence ID" value="NZ_JAAMPU010000107.1"/>
</dbReference>
<organism evidence="7 8">
    <name type="scientific">Flavobacterium silvaticum</name>
    <dbReference type="NCBI Taxonomy" id="1852020"/>
    <lineage>
        <taxon>Bacteria</taxon>
        <taxon>Pseudomonadati</taxon>
        <taxon>Bacteroidota</taxon>
        <taxon>Flavobacteriia</taxon>
        <taxon>Flavobacteriales</taxon>
        <taxon>Flavobacteriaceae</taxon>
        <taxon>Flavobacterium</taxon>
    </lineage>
</organism>
<protein>
    <submittedName>
        <fullName evidence="7">T9SS type A sorting domain-containing protein</fullName>
    </submittedName>
</protein>
<proteinExistence type="predicted"/>
<evidence type="ECO:0000259" key="5">
    <source>
        <dbReference type="Pfam" id="PF18962"/>
    </source>
</evidence>
<keyword evidence="2 4" id="KW-0732">Signal</keyword>
<evidence type="ECO:0000313" key="7">
    <source>
        <dbReference type="EMBL" id="NMH28726.1"/>
    </source>
</evidence>
<dbReference type="GO" id="GO:0035591">
    <property type="term" value="F:signaling adaptor activity"/>
    <property type="evidence" value="ECO:0007669"/>
    <property type="project" value="TreeGrafter"/>
</dbReference>
<name>A0A972FMG5_9FLAO</name>
<dbReference type="InterPro" id="IPR055353">
    <property type="entry name" value="DUF7619"/>
</dbReference>
<dbReference type="AlphaFoldDB" id="A0A972FMG5"/>
<dbReference type="Pfam" id="PF18962">
    <property type="entry name" value="Por_Secre_tail"/>
    <property type="match status" value="1"/>
</dbReference>
<keyword evidence="1" id="KW-0433">Leucine-rich repeat</keyword>
<evidence type="ECO:0000256" key="2">
    <source>
        <dbReference type="ARBA" id="ARBA00022729"/>
    </source>
</evidence>
<dbReference type="InterPro" id="IPR026444">
    <property type="entry name" value="Secre_tail"/>
</dbReference>
<evidence type="ECO:0000256" key="1">
    <source>
        <dbReference type="ARBA" id="ARBA00022614"/>
    </source>
</evidence>
<dbReference type="PANTHER" id="PTHR47566:SF1">
    <property type="entry name" value="PROTEIN NUD1"/>
    <property type="match status" value="1"/>
</dbReference>
<feature type="domain" description="DUF7619" evidence="6">
    <location>
        <begin position="535"/>
        <end position="663"/>
    </location>
</feature>
<gene>
    <name evidence="7" type="ORF">G6047_11845</name>
</gene>
<dbReference type="EMBL" id="JAAMPU010000107">
    <property type="protein sequence ID" value="NMH28726.1"/>
    <property type="molecule type" value="Genomic_DNA"/>
</dbReference>
<evidence type="ECO:0000256" key="4">
    <source>
        <dbReference type="SAM" id="SignalP"/>
    </source>
</evidence>
<reference evidence="7" key="1">
    <citation type="submission" date="2020-02" db="EMBL/GenBank/DDBJ databases">
        <title>Flavobacterium sp. genome.</title>
        <authorList>
            <person name="Jung H.S."/>
            <person name="Baek J.H."/>
            <person name="Jeon C.O."/>
        </authorList>
    </citation>
    <scope>NUCLEOTIDE SEQUENCE</scope>
    <source>
        <strain evidence="7">SE-s28</strain>
    </source>
</reference>
<evidence type="ECO:0000256" key="3">
    <source>
        <dbReference type="ARBA" id="ARBA00022737"/>
    </source>
</evidence>